<gene>
    <name evidence="2" type="ORF">K491DRAFT_720157</name>
</gene>
<dbReference type="OrthoDB" id="3795413at2759"/>
<protein>
    <submittedName>
        <fullName evidence="2">Uncharacterized protein</fullName>
    </submittedName>
</protein>
<dbReference type="EMBL" id="MU004435">
    <property type="protein sequence ID" value="KAF2651074.1"/>
    <property type="molecule type" value="Genomic_DNA"/>
</dbReference>
<keyword evidence="1" id="KW-0175">Coiled coil</keyword>
<evidence type="ECO:0000256" key="1">
    <source>
        <dbReference type="SAM" id="Coils"/>
    </source>
</evidence>
<reference evidence="2" key="1">
    <citation type="journal article" date="2020" name="Stud. Mycol.">
        <title>101 Dothideomycetes genomes: a test case for predicting lifestyles and emergence of pathogens.</title>
        <authorList>
            <person name="Haridas S."/>
            <person name="Albert R."/>
            <person name="Binder M."/>
            <person name="Bloem J."/>
            <person name="Labutti K."/>
            <person name="Salamov A."/>
            <person name="Andreopoulos B."/>
            <person name="Baker S."/>
            <person name="Barry K."/>
            <person name="Bills G."/>
            <person name="Bluhm B."/>
            <person name="Cannon C."/>
            <person name="Castanera R."/>
            <person name="Culley D."/>
            <person name="Daum C."/>
            <person name="Ezra D."/>
            <person name="Gonzalez J."/>
            <person name="Henrissat B."/>
            <person name="Kuo A."/>
            <person name="Liang C."/>
            <person name="Lipzen A."/>
            <person name="Lutzoni F."/>
            <person name="Magnuson J."/>
            <person name="Mondo S."/>
            <person name="Nolan M."/>
            <person name="Ohm R."/>
            <person name="Pangilinan J."/>
            <person name="Park H.-J."/>
            <person name="Ramirez L."/>
            <person name="Alfaro M."/>
            <person name="Sun H."/>
            <person name="Tritt A."/>
            <person name="Yoshinaga Y."/>
            <person name="Zwiers L.-H."/>
            <person name="Turgeon B."/>
            <person name="Goodwin S."/>
            <person name="Spatafora J."/>
            <person name="Crous P."/>
            <person name="Grigoriev I."/>
        </authorList>
    </citation>
    <scope>NUCLEOTIDE SEQUENCE</scope>
    <source>
        <strain evidence="2">CBS 122681</strain>
    </source>
</reference>
<name>A0A6A6SXZ1_9PLEO</name>
<evidence type="ECO:0000313" key="2">
    <source>
        <dbReference type="EMBL" id="KAF2651074.1"/>
    </source>
</evidence>
<dbReference type="AlphaFoldDB" id="A0A6A6SXZ1"/>
<sequence>MATPKVPTTSTRKLSTAQATLIFLQKRGESIQKRKNGVQSKFSKLQAELARLEAAEKECERSLGAVARTACRVWCRNFADLFLAAFPPELRVMVYSYMTLPDQWVVSPGVERLASAPVFEPSLRSDDRHNRLDGVPYYLSVDHFGPQFVSEMAVIFLRHVRVRVRYQVDVSDFLARPLPQTTCVPRDYIREIEAEIALPGHTSFTSGRFCSIHIARAKVKTAGQLEDKLPEASYAQATKPLESIFDMQNLRQVRVDVQVHSKTTMIKFENALRPFTQRMEKDGIQVSVVANGSGRIPRDIQKCWQSSKSLKSVDAPASRLS</sequence>
<dbReference type="Proteomes" id="UP000799324">
    <property type="component" value="Unassembled WGS sequence"/>
</dbReference>
<proteinExistence type="predicted"/>
<evidence type="ECO:0000313" key="3">
    <source>
        <dbReference type="Proteomes" id="UP000799324"/>
    </source>
</evidence>
<keyword evidence="3" id="KW-1185">Reference proteome</keyword>
<accession>A0A6A6SXZ1</accession>
<organism evidence="2 3">
    <name type="scientific">Lophiostoma macrostomum CBS 122681</name>
    <dbReference type="NCBI Taxonomy" id="1314788"/>
    <lineage>
        <taxon>Eukaryota</taxon>
        <taxon>Fungi</taxon>
        <taxon>Dikarya</taxon>
        <taxon>Ascomycota</taxon>
        <taxon>Pezizomycotina</taxon>
        <taxon>Dothideomycetes</taxon>
        <taxon>Pleosporomycetidae</taxon>
        <taxon>Pleosporales</taxon>
        <taxon>Lophiostomataceae</taxon>
        <taxon>Lophiostoma</taxon>
    </lineage>
</organism>
<feature type="coiled-coil region" evidence="1">
    <location>
        <begin position="35"/>
        <end position="62"/>
    </location>
</feature>